<sequence>MERAEVAAPAGNGVLRTPSTAPSARVSIWESVRGCGLWGKEVDKADLRKQVVMPLYLRRAVAAAVAAKDEAAGVAAASTADGEAEKEVGPVVAPVVVFVNSKSGGRHGPELKVRLHELVSEEQVAGGDGTVGWVLGCLSDLYKMKREPVPPTGIIPLGTGNDLARSFGWGGSFPFGWRSAVKRYLSKAATAPICRLDSWQAAILMPEGEIKELPYALKKGEPTDLLEIAQETGTELPEKASCYKGVFYNYLSIGMDAQVAYGFHHLRDEKPYLAQGPVANKVPIETLQCGRHPWGDLKPEYLEKRGFVQARSDDGLVEIFGLKEGWHASFVMAELIKAKHIAQAAAIKFEMRGGQWNRAYIQMDGEPWRQPLLQDQSTILEINKVPYHSLMINGE</sequence>
<reference evidence="9" key="1">
    <citation type="journal article" date="2018" name="DNA Res.">
        <title>Multiple hybrid de novo genome assembly of finger millet, an orphan allotetraploid crop.</title>
        <authorList>
            <person name="Hatakeyama M."/>
            <person name="Aluri S."/>
            <person name="Balachadran M.T."/>
            <person name="Sivarajan S.R."/>
            <person name="Patrignani A."/>
            <person name="Gruter S."/>
            <person name="Poveda L."/>
            <person name="Shimizu-Inatsugi R."/>
            <person name="Baeten J."/>
            <person name="Francoijs K.J."/>
            <person name="Nataraja K.N."/>
            <person name="Reddy Y.A.N."/>
            <person name="Phadnis S."/>
            <person name="Ravikumar R.L."/>
            <person name="Schlapbach R."/>
            <person name="Sreeman S.M."/>
            <person name="Shimizu K.K."/>
        </authorList>
    </citation>
    <scope>NUCLEOTIDE SEQUENCE</scope>
</reference>
<dbReference type="Proteomes" id="UP001054889">
    <property type="component" value="Unassembled WGS sequence"/>
</dbReference>
<evidence type="ECO:0000256" key="7">
    <source>
        <dbReference type="RuleBase" id="RU361128"/>
    </source>
</evidence>
<keyword evidence="10" id="KW-1185">Reference proteome</keyword>
<evidence type="ECO:0000256" key="3">
    <source>
        <dbReference type="ARBA" id="ARBA00022741"/>
    </source>
</evidence>
<organism evidence="9 10">
    <name type="scientific">Eleusine coracana subsp. coracana</name>
    <dbReference type="NCBI Taxonomy" id="191504"/>
    <lineage>
        <taxon>Eukaryota</taxon>
        <taxon>Viridiplantae</taxon>
        <taxon>Streptophyta</taxon>
        <taxon>Embryophyta</taxon>
        <taxon>Tracheophyta</taxon>
        <taxon>Spermatophyta</taxon>
        <taxon>Magnoliopsida</taxon>
        <taxon>Liliopsida</taxon>
        <taxon>Poales</taxon>
        <taxon>Poaceae</taxon>
        <taxon>PACMAD clade</taxon>
        <taxon>Chloridoideae</taxon>
        <taxon>Cynodonteae</taxon>
        <taxon>Eleusininae</taxon>
        <taxon>Eleusine</taxon>
    </lineage>
</organism>
<reference evidence="9" key="2">
    <citation type="submission" date="2021-12" db="EMBL/GenBank/DDBJ databases">
        <title>Resequencing data analysis of finger millet.</title>
        <authorList>
            <person name="Hatakeyama M."/>
            <person name="Aluri S."/>
            <person name="Balachadran M.T."/>
            <person name="Sivarajan S.R."/>
            <person name="Poveda L."/>
            <person name="Shimizu-Inatsugi R."/>
            <person name="Schlapbach R."/>
            <person name="Sreeman S.M."/>
            <person name="Shimizu K.K."/>
        </authorList>
    </citation>
    <scope>NUCLEOTIDE SEQUENCE</scope>
</reference>
<dbReference type="SMART" id="SM00046">
    <property type="entry name" value="DAGKc"/>
    <property type="match status" value="1"/>
</dbReference>
<keyword evidence="6" id="KW-0346">Stress response</keyword>
<evidence type="ECO:0000256" key="2">
    <source>
        <dbReference type="ARBA" id="ARBA00022679"/>
    </source>
</evidence>
<keyword evidence="4 7" id="KW-0418">Kinase</keyword>
<dbReference type="Gene3D" id="3.40.50.10330">
    <property type="entry name" value="Probable inorganic polyphosphate/atp-NAD kinase, domain 1"/>
    <property type="match status" value="1"/>
</dbReference>
<evidence type="ECO:0000256" key="6">
    <source>
        <dbReference type="ARBA" id="ARBA00023016"/>
    </source>
</evidence>
<comment type="caution">
    <text evidence="9">The sequence shown here is derived from an EMBL/GenBank/DDBJ whole genome shotgun (WGS) entry which is preliminary data.</text>
</comment>
<dbReference type="SMART" id="SM00045">
    <property type="entry name" value="DAGKa"/>
    <property type="match status" value="1"/>
</dbReference>
<dbReference type="GO" id="GO:0007200">
    <property type="term" value="P:phospholipase C-activating G protein-coupled receptor signaling pathway"/>
    <property type="evidence" value="ECO:0007669"/>
    <property type="project" value="InterPro"/>
</dbReference>
<comment type="similarity">
    <text evidence="1 7">Belongs to the eukaryotic diacylglycerol kinase family.</text>
</comment>
<dbReference type="Pfam" id="PF00781">
    <property type="entry name" value="DAGK_cat"/>
    <property type="match status" value="1"/>
</dbReference>
<evidence type="ECO:0000256" key="5">
    <source>
        <dbReference type="ARBA" id="ARBA00022840"/>
    </source>
</evidence>
<dbReference type="EC" id="2.7.1.107" evidence="7"/>
<keyword evidence="5 7" id="KW-0067">ATP-binding</keyword>
<proteinExistence type="inferred from homology"/>
<dbReference type="InterPro" id="IPR000756">
    <property type="entry name" value="Diacylglycerol_kin_accessory"/>
</dbReference>
<dbReference type="GO" id="GO:0005524">
    <property type="term" value="F:ATP binding"/>
    <property type="evidence" value="ECO:0007669"/>
    <property type="project" value="UniProtKB-KW"/>
</dbReference>
<protein>
    <recommendedName>
        <fullName evidence="7">Diacylglycerol kinase</fullName>
        <shortName evidence="7">DAG kinase</shortName>
        <ecNumber evidence="7">2.7.1.107</ecNumber>
    </recommendedName>
</protein>
<keyword evidence="3 7" id="KW-0547">Nucleotide-binding</keyword>
<dbReference type="Pfam" id="PF00609">
    <property type="entry name" value="DAGK_acc"/>
    <property type="match status" value="2"/>
</dbReference>
<evidence type="ECO:0000256" key="1">
    <source>
        <dbReference type="ARBA" id="ARBA00009280"/>
    </source>
</evidence>
<evidence type="ECO:0000256" key="4">
    <source>
        <dbReference type="ARBA" id="ARBA00022777"/>
    </source>
</evidence>
<name>A0AAV5BLM3_ELECO</name>
<dbReference type="InterPro" id="IPR016064">
    <property type="entry name" value="NAD/diacylglycerol_kinase_sf"/>
</dbReference>
<evidence type="ECO:0000313" key="10">
    <source>
        <dbReference type="Proteomes" id="UP001054889"/>
    </source>
</evidence>
<keyword evidence="2 7" id="KW-0808">Transferase</keyword>
<dbReference type="InterPro" id="IPR037607">
    <property type="entry name" value="DGK"/>
</dbReference>
<accession>A0AAV5BLM3</accession>
<dbReference type="InterPro" id="IPR017438">
    <property type="entry name" value="ATP-NAD_kinase_N"/>
</dbReference>
<dbReference type="GO" id="GO:0004143">
    <property type="term" value="F:ATP-dependent diacylglycerol kinase activity"/>
    <property type="evidence" value="ECO:0007669"/>
    <property type="project" value="UniProtKB-EC"/>
</dbReference>
<dbReference type="GO" id="GO:0016020">
    <property type="term" value="C:membrane"/>
    <property type="evidence" value="ECO:0007669"/>
    <property type="project" value="TreeGrafter"/>
</dbReference>
<dbReference type="EMBL" id="BQKI01000001">
    <property type="protein sequence ID" value="GJM87238.1"/>
    <property type="molecule type" value="Genomic_DNA"/>
</dbReference>
<dbReference type="PROSITE" id="PS50146">
    <property type="entry name" value="DAGK"/>
    <property type="match status" value="1"/>
</dbReference>
<feature type="domain" description="DAGKc" evidence="8">
    <location>
        <begin position="124"/>
        <end position="206"/>
    </location>
</feature>
<comment type="catalytic activity">
    <reaction evidence="7">
        <text>a 1,2-diacyl-sn-glycerol + ATP = a 1,2-diacyl-sn-glycero-3-phosphate + ADP + H(+)</text>
        <dbReference type="Rhea" id="RHEA:10272"/>
        <dbReference type="ChEBI" id="CHEBI:15378"/>
        <dbReference type="ChEBI" id="CHEBI:17815"/>
        <dbReference type="ChEBI" id="CHEBI:30616"/>
        <dbReference type="ChEBI" id="CHEBI:58608"/>
        <dbReference type="ChEBI" id="CHEBI:456216"/>
        <dbReference type="EC" id="2.7.1.107"/>
    </reaction>
</comment>
<dbReference type="PANTHER" id="PTHR11255">
    <property type="entry name" value="DIACYLGLYCEROL KINASE"/>
    <property type="match status" value="1"/>
</dbReference>
<gene>
    <name evidence="9" type="primary">ga03172</name>
    <name evidence="9" type="ORF">PR202_ga03172</name>
</gene>
<evidence type="ECO:0000313" key="9">
    <source>
        <dbReference type="EMBL" id="GJM87238.1"/>
    </source>
</evidence>
<evidence type="ECO:0000259" key="8">
    <source>
        <dbReference type="PROSITE" id="PS50146"/>
    </source>
</evidence>
<dbReference type="SUPFAM" id="SSF111331">
    <property type="entry name" value="NAD kinase/diacylglycerol kinase-like"/>
    <property type="match status" value="1"/>
</dbReference>
<dbReference type="AlphaFoldDB" id="A0AAV5BLM3"/>
<dbReference type="InterPro" id="IPR001206">
    <property type="entry name" value="Diacylglycerol_kinase_cat_dom"/>
</dbReference>
<dbReference type="PANTHER" id="PTHR11255:SF80">
    <property type="entry name" value="EYE-SPECIFIC DIACYLGLYCEROL KINASE"/>
    <property type="match status" value="1"/>
</dbReference>